<protein>
    <recommendedName>
        <fullName evidence="4">CRISPR-associated protein</fullName>
    </recommendedName>
</protein>
<proteinExistence type="predicted"/>
<evidence type="ECO:0000256" key="1">
    <source>
        <dbReference type="SAM" id="Phobius"/>
    </source>
</evidence>
<reference evidence="2 3" key="1">
    <citation type="journal article" date="2018" name="Nat. Biotechnol.">
        <title>A standardized bacterial taxonomy based on genome phylogeny substantially revises the tree of life.</title>
        <authorList>
            <person name="Parks D.H."/>
            <person name="Chuvochina M."/>
            <person name="Waite D.W."/>
            <person name="Rinke C."/>
            <person name="Skarshewski A."/>
            <person name="Chaumeil P.A."/>
            <person name="Hugenholtz P."/>
        </authorList>
    </citation>
    <scope>NUCLEOTIDE SEQUENCE [LARGE SCALE GENOMIC DNA]</scope>
    <source>
        <strain evidence="2">UBA8739</strain>
    </source>
</reference>
<accession>A0A3B9IFI6</accession>
<evidence type="ECO:0000313" key="3">
    <source>
        <dbReference type="Proteomes" id="UP000257706"/>
    </source>
</evidence>
<keyword evidence="1" id="KW-0472">Membrane</keyword>
<comment type="caution">
    <text evidence="2">The sequence shown here is derived from an EMBL/GenBank/DDBJ whole genome shotgun (WGS) entry which is preliminary data.</text>
</comment>
<evidence type="ECO:0000313" key="2">
    <source>
        <dbReference type="EMBL" id="HAE45989.1"/>
    </source>
</evidence>
<feature type="transmembrane region" description="Helical" evidence="1">
    <location>
        <begin position="56"/>
        <end position="77"/>
    </location>
</feature>
<gene>
    <name evidence="2" type="ORF">DCK97_01085</name>
</gene>
<dbReference type="EMBL" id="DMAI01000014">
    <property type="protein sequence ID" value="HAE45989.1"/>
    <property type="molecule type" value="Genomic_DNA"/>
</dbReference>
<organism evidence="2 3">
    <name type="scientific">Tistrella mobilis</name>
    <dbReference type="NCBI Taxonomy" id="171437"/>
    <lineage>
        <taxon>Bacteria</taxon>
        <taxon>Pseudomonadati</taxon>
        <taxon>Pseudomonadota</taxon>
        <taxon>Alphaproteobacteria</taxon>
        <taxon>Geminicoccales</taxon>
        <taxon>Geminicoccaceae</taxon>
        <taxon>Tistrella</taxon>
    </lineage>
</organism>
<keyword evidence="1" id="KW-1133">Transmembrane helix</keyword>
<evidence type="ECO:0008006" key="4">
    <source>
        <dbReference type="Google" id="ProtNLM"/>
    </source>
</evidence>
<name>A0A3B9IFI6_9PROT</name>
<keyword evidence="1" id="KW-0812">Transmembrane</keyword>
<dbReference type="Gene3D" id="3.40.50.10770">
    <property type="entry name" value="Hypothetical protein VC1899 like domain (Restriction endonuclease-like)"/>
    <property type="match status" value="1"/>
</dbReference>
<dbReference type="Proteomes" id="UP000257706">
    <property type="component" value="Unassembled WGS sequence"/>
</dbReference>
<dbReference type="AlphaFoldDB" id="A0A3B9IFI6"/>
<sequence>MMSWKKARVLGLLALSVIGAGWLGDSAAALFSAIPELCASRLALGEFGLALCGESSLALLWFLLSLALFFISLMMLYKYRSDVIQTTTQALSSKGYVGHSVLIMALSPCPKDPDLTDDLKSLRRLVCGASPEDNGMLRKEWEDLHKGECSDVKFGNFQRHPWRQNLRVLNDSLGDRKERLRKIIIVPSNQTINDLEKFRDIAKNLVTDRGVDGVEFEPVGNEVPDFEDFDAVYQHIDRIRADLRRSMGRKKARICIDITSGTKVYTAAAISIAVTRELPFSYVDNTGRVHYAMARVELPHHLEP</sequence>